<dbReference type="Pfam" id="PF01966">
    <property type="entry name" value="HD"/>
    <property type="match status" value="1"/>
</dbReference>
<dbReference type="eggNOG" id="COG2844">
    <property type="taxonomic scope" value="Bacteria"/>
</dbReference>
<keyword evidence="4" id="KW-1185">Reference proteome</keyword>
<feature type="domain" description="HD" evidence="2">
    <location>
        <begin position="59"/>
        <end position="178"/>
    </location>
</feature>
<keyword evidence="1" id="KW-0547">Nucleotide-binding</keyword>
<evidence type="ECO:0000313" key="4">
    <source>
        <dbReference type="Proteomes" id="UP000092714"/>
    </source>
</evidence>
<sequence length="205" mass="24482">MKLQEKFNEIEKHLLEDEKPSIYLNELKTSGELSVEPFKWLISLEKIEQSPKHHLEGDVWIHTMMVVDKGSSYREYVEDKKVFMWALLLHDLGKRSTTKLRKGRWTSYDHDKVGRKDSYDFLSYFKLDEEFKSKVSILVRYHMHLLFIMNKLPYGDIKGMKKEANLHDLSYVFLSDRLGRGGMDKEEIEKVEKEVESFRNKFLKQ</sequence>
<dbReference type="GO" id="GO:0000166">
    <property type="term" value="F:nucleotide binding"/>
    <property type="evidence" value="ECO:0007669"/>
    <property type="project" value="UniProtKB-KW"/>
</dbReference>
<proteinExistence type="predicted"/>
<dbReference type="InterPro" id="IPR006674">
    <property type="entry name" value="HD_domain"/>
</dbReference>
<reference evidence="3 4" key="1">
    <citation type="submission" date="2016-06" db="EMBL/GenBank/DDBJ databases">
        <authorList>
            <person name="Kjaerup R.B."/>
            <person name="Dalgaard T.S."/>
            <person name="Juul-Madsen H.R."/>
        </authorList>
    </citation>
    <scope>NUCLEOTIDE SEQUENCE [LARGE SCALE GENOMIC DNA]</scope>
    <source>
        <strain evidence="3 4">373-A1</strain>
    </source>
</reference>
<dbReference type="CDD" id="cd00077">
    <property type="entry name" value="HDc"/>
    <property type="match status" value="1"/>
</dbReference>
<dbReference type="PANTHER" id="PTHR47545">
    <property type="entry name" value="MULTIFUNCTIONAL CCA PROTEIN"/>
    <property type="match status" value="1"/>
</dbReference>
<accession>A0A1B8RT91</accession>
<gene>
    <name evidence="3" type="ORF">CP373A1_03760</name>
</gene>
<dbReference type="PANTHER" id="PTHR47545:SF2">
    <property type="entry name" value="CC-ADDING TRNA NUCLEOTIDYLTRANSFERASE"/>
    <property type="match status" value="1"/>
</dbReference>
<dbReference type="SUPFAM" id="SSF109604">
    <property type="entry name" value="HD-domain/PDEase-like"/>
    <property type="match status" value="1"/>
</dbReference>
<dbReference type="Gene3D" id="1.10.3090.10">
    <property type="entry name" value="cca-adding enzyme, domain 2"/>
    <property type="match status" value="1"/>
</dbReference>
<evidence type="ECO:0000313" key="3">
    <source>
        <dbReference type="EMBL" id="OBY12051.1"/>
    </source>
</evidence>
<dbReference type="RefSeq" id="WP_065254368.1">
    <property type="nucleotide sequence ID" value="NZ_MAPZ01000010.1"/>
</dbReference>
<organism evidence="3 4">
    <name type="scientific">Clostridium paraputrificum</name>
    <dbReference type="NCBI Taxonomy" id="29363"/>
    <lineage>
        <taxon>Bacteria</taxon>
        <taxon>Bacillati</taxon>
        <taxon>Bacillota</taxon>
        <taxon>Clostridia</taxon>
        <taxon>Eubacteriales</taxon>
        <taxon>Clostridiaceae</taxon>
        <taxon>Clostridium</taxon>
    </lineage>
</organism>
<evidence type="ECO:0000256" key="1">
    <source>
        <dbReference type="ARBA" id="ARBA00022741"/>
    </source>
</evidence>
<comment type="caution">
    <text evidence="3">The sequence shown here is derived from an EMBL/GenBank/DDBJ whole genome shotgun (WGS) entry which is preliminary data.</text>
</comment>
<evidence type="ECO:0000259" key="2">
    <source>
        <dbReference type="Pfam" id="PF01966"/>
    </source>
</evidence>
<protein>
    <recommendedName>
        <fullName evidence="2">HD domain-containing protein</fullName>
    </recommendedName>
</protein>
<dbReference type="AlphaFoldDB" id="A0A1B8RT91"/>
<dbReference type="InterPro" id="IPR050124">
    <property type="entry name" value="tRNA_CCA-adding_enzyme"/>
</dbReference>
<dbReference type="Proteomes" id="UP000092714">
    <property type="component" value="Unassembled WGS sequence"/>
</dbReference>
<dbReference type="InterPro" id="IPR003607">
    <property type="entry name" value="HD/PDEase_dom"/>
</dbReference>
<dbReference type="EMBL" id="MAPZ01000010">
    <property type="protein sequence ID" value="OBY12051.1"/>
    <property type="molecule type" value="Genomic_DNA"/>
</dbReference>
<name>A0A1B8RT91_9CLOT</name>